<dbReference type="GO" id="GO:0005524">
    <property type="term" value="F:ATP binding"/>
    <property type="evidence" value="ECO:0007669"/>
    <property type="project" value="UniProtKB-UniRule"/>
</dbReference>
<evidence type="ECO:0000256" key="10">
    <source>
        <dbReference type="PIRNR" id="PIRNR005856"/>
    </source>
</evidence>
<feature type="binding site" evidence="9">
    <location>
        <begin position="107"/>
        <end position="114"/>
    </location>
    <ligand>
        <name>ATP</name>
        <dbReference type="ChEBI" id="CHEBI:30616"/>
    </ligand>
</feature>
<organism evidence="13 14">
    <name type="scientific">Methanocalculus chunghsingensis</name>
    <dbReference type="NCBI Taxonomy" id="156457"/>
    <lineage>
        <taxon>Archaea</taxon>
        <taxon>Methanobacteriati</taxon>
        <taxon>Methanobacteriota</taxon>
        <taxon>Stenosarchaea group</taxon>
        <taxon>Methanomicrobia</taxon>
        <taxon>Methanomicrobiales</taxon>
        <taxon>Methanocalculaceae</taxon>
        <taxon>Methanocalculus</taxon>
    </lineage>
</organism>
<dbReference type="InterPro" id="IPR013632">
    <property type="entry name" value="Rad51_C"/>
</dbReference>
<evidence type="ECO:0000256" key="7">
    <source>
        <dbReference type="ARBA" id="ARBA00023172"/>
    </source>
</evidence>
<evidence type="ECO:0000313" key="13">
    <source>
        <dbReference type="EMBL" id="MBR1368613.1"/>
    </source>
</evidence>
<dbReference type="Gene3D" id="3.40.50.300">
    <property type="entry name" value="P-loop containing nucleotide triphosphate hydrolases"/>
    <property type="match status" value="1"/>
</dbReference>
<dbReference type="SMART" id="SM00278">
    <property type="entry name" value="HhH1"/>
    <property type="match status" value="2"/>
</dbReference>
<feature type="domain" description="RecA family profile 2" evidence="12">
    <location>
        <begin position="264"/>
        <end position="321"/>
    </location>
</feature>
<evidence type="ECO:0000256" key="9">
    <source>
        <dbReference type="HAMAP-Rule" id="MF_00348"/>
    </source>
</evidence>
<dbReference type="InterPro" id="IPR003583">
    <property type="entry name" value="Hlx-hairpin-Hlx_DNA-bd_motif"/>
</dbReference>
<dbReference type="EMBL" id="JWHL01000003">
    <property type="protein sequence ID" value="MBR1368613.1"/>
    <property type="molecule type" value="Genomic_DNA"/>
</dbReference>
<dbReference type="SUPFAM" id="SSF52540">
    <property type="entry name" value="P-loop containing nucleoside triphosphate hydrolases"/>
    <property type="match status" value="1"/>
</dbReference>
<dbReference type="InterPro" id="IPR020588">
    <property type="entry name" value="RecA_ATP-bd"/>
</dbReference>
<dbReference type="AlphaFoldDB" id="A0A8J7W9C5"/>
<sequence>MSLIELEDVPGIGPASAERLREAGYCTVESIATATTADLAEAAELGEATAKKIIKGAREIADIGGFKTGTDVLIKRQDVRKLRSFVPEFDELLGGGIETQAITELYGEFGSGKSQIVHQMAVNCQLPEECGGLAGSCLYIDTENTFRPERITQMVEGLLVDCEVGTPAEFLENIHIARAHTSDHQMLLIDSARDLANEKRDTDKPIRLIIVDSLTSHFRAEYAGRGTLAPRQQKLNRHMHELFKLVDEHNAVALVTNQVMSNPGVFFGDPTKPIGGNIVGHSATFRLYLRKSKAGKRIARLVDSPNLPEGEATFMVEKAGIKPC</sequence>
<dbReference type="InterPro" id="IPR016467">
    <property type="entry name" value="DNA_recomb/repair_RecA-like"/>
</dbReference>
<comment type="similarity">
    <text evidence="1 9 10">Belongs to the eukaryotic RecA-like protein family.</text>
</comment>
<dbReference type="InterPro" id="IPR027417">
    <property type="entry name" value="P-loop_NTPase"/>
</dbReference>
<evidence type="ECO:0000259" key="12">
    <source>
        <dbReference type="PROSITE" id="PS50163"/>
    </source>
</evidence>
<evidence type="ECO:0000259" key="11">
    <source>
        <dbReference type="PROSITE" id="PS50162"/>
    </source>
</evidence>
<dbReference type="Gene3D" id="1.10.150.20">
    <property type="entry name" value="5' to 3' exonuclease, C-terminal subdomain"/>
    <property type="match status" value="1"/>
</dbReference>
<dbReference type="PANTHER" id="PTHR22942:SF30">
    <property type="entry name" value="MEIOTIC RECOMBINATION PROTEIN DMC1_LIM15 HOMOLOG"/>
    <property type="match status" value="1"/>
</dbReference>
<dbReference type="HAMAP" id="MF_00348">
    <property type="entry name" value="RadA_arch"/>
    <property type="match status" value="1"/>
</dbReference>
<gene>
    <name evidence="9 13" type="primary">radA</name>
    <name evidence="13" type="ORF">RJ53_03475</name>
</gene>
<evidence type="ECO:0000256" key="3">
    <source>
        <dbReference type="ARBA" id="ARBA00022741"/>
    </source>
</evidence>
<feature type="domain" description="RecA family profile 1" evidence="11">
    <location>
        <begin position="78"/>
        <end position="259"/>
    </location>
</feature>
<keyword evidence="3 9" id="KW-0547">Nucleotide-binding</keyword>
<name>A0A8J7W9C5_9EURY</name>
<dbReference type="InterPro" id="IPR003593">
    <property type="entry name" value="AAA+_ATPase"/>
</dbReference>
<dbReference type="GO" id="GO:0003684">
    <property type="term" value="F:damaged DNA binding"/>
    <property type="evidence" value="ECO:0007669"/>
    <property type="project" value="UniProtKB-UniRule"/>
</dbReference>
<evidence type="ECO:0000313" key="14">
    <source>
        <dbReference type="Proteomes" id="UP000730161"/>
    </source>
</evidence>
<evidence type="ECO:0000256" key="8">
    <source>
        <dbReference type="ARBA" id="ARBA00025684"/>
    </source>
</evidence>
<keyword evidence="7 9" id="KW-0233">DNA recombination</keyword>
<evidence type="ECO:0000256" key="4">
    <source>
        <dbReference type="ARBA" id="ARBA00022763"/>
    </source>
</evidence>
<dbReference type="GO" id="GO:0006281">
    <property type="term" value="P:DNA repair"/>
    <property type="evidence" value="ECO:0007669"/>
    <property type="project" value="UniProtKB-UniRule"/>
</dbReference>
<dbReference type="GO" id="GO:0140664">
    <property type="term" value="F:ATP-dependent DNA damage sensor activity"/>
    <property type="evidence" value="ECO:0007669"/>
    <property type="project" value="InterPro"/>
</dbReference>
<dbReference type="InterPro" id="IPR010995">
    <property type="entry name" value="DNA_repair_Rad51/TF_NusA_a-hlx"/>
</dbReference>
<dbReference type="NCBIfam" id="NF003301">
    <property type="entry name" value="PRK04301.1"/>
    <property type="match status" value="1"/>
</dbReference>
<comment type="function">
    <text evidence="8 9 10">Involved in DNA repair and in homologous recombination. Binds and assemble on single-stranded DNA to form a nucleoprotein filament. Hydrolyzes ATP in a ssDNA-dependent manner and promotes DNA strand exchange between homologous DNA molecules.</text>
</comment>
<protein>
    <recommendedName>
        <fullName evidence="2 9">DNA repair and recombination protein RadA</fullName>
    </recommendedName>
</protein>
<dbReference type="GO" id="GO:0006310">
    <property type="term" value="P:DNA recombination"/>
    <property type="evidence" value="ECO:0007669"/>
    <property type="project" value="UniProtKB-UniRule"/>
</dbReference>
<keyword evidence="5 9" id="KW-0067">ATP-binding</keyword>
<dbReference type="Pfam" id="PF14520">
    <property type="entry name" value="HHH_5"/>
    <property type="match status" value="1"/>
</dbReference>
<dbReference type="RefSeq" id="WP_211530244.1">
    <property type="nucleotide sequence ID" value="NZ_JWHL01000003.1"/>
</dbReference>
<keyword evidence="6 9" id="KW-0238">DNA-binding</keyword>
<dbReference type="PANTHER" id="PTHR22942">
    <property type="entry name" value="RECA/RAD51/RADA DNA STRAND-PAIRING FAMILY MEMBER"/>
    <property type="match status" value="1"/>
</dbReference>
<dbReference type="OrthoDB" id="31129at2157"/>
<comment type="caution">
    <text evidence="13">The sequence shown here is derived from an EMBL/GenBank/DDBJ whole genome shotgun (WGS) entry which is preliminary data.</text>
</comment>
<dbReference type="PROSITE" id="PS50162">
    <property type="entry name" value="RECA_2"/>
    <property type="match status" value="1"/>
</dbReference>
<dbReference type="SMART" id="SM00382">
    <property type="entry name" value="AAA"/>
    <property type="match status" value="1"/>
</dbReference>
<evidence type="ECO:0000256" key="5">
    <source>
        <dbReference type="ARBA" id="ARBA00022840"/>
    </source>
</evidence>
<accession>A0A8J7W9C5</accession>
<dbReference type="SUPFAM" id="SSF47794">
    <property type="entry name" value="Rad51 N-terminal domain-like"/>
    <property type="match status" value="1"/>
</dbReference>
<evidence type="ECO:0000256" key="1">
    <source>
        <dbReference type="ARBA" id="ARBA00008050"/>
    </source>
</evidence>
<keyword evidence="4 9" id="KW-0227">DNA damage</keyword>
<dbReference type="PROSITE" id="PS50163">
    <property type="entry name" value="RECA_3"/>
    <property type="match status" value="1"/>
</dbReference>
<evidence type="ECO:0000256" key="2">
    <source>
        <dbReference type="ARBA" id="ARBA00018144"/>
    </source>
</evidence>
<dbReference type="FunFam" id="3.40.50.300:FF:002052">
    <property type="entry name" value="DNA repair protein RAD51 homolog"/>
    <property type="match status" value="1"/>
</dbReference>
<reference evidence="13" key="1">
    <citation type="submission" date="2014-12" db="EMBL/GenBank/DDBJ databases">
        <authorList>
            <person name="Huang H.-H."/>
            <person name="Chen S.-C."/>
            <person name="Lai M.-C."/>
        </authorList>
    </citation>
    <scope>NUCLEOTIDE SEQUENCE</scope>
    <source>
        <strain evidence="13">K1F9705b</strain>
    </source>
</reference>
<dbReference type="NCBIfam" id="TIGR02236">
    <property type="entry name" value="recomb_radA"/>
    <property type="match status" value="1"/>
</dbReference>
<proteinExistence type="inferred from homology"/>
<dbReference type="Proteomes" id="UP000730161">
    <property type="component" value="Unassembled WGS sequence"/>
</dbReference>
<dbReference type="PIRSF" id="PIRSF005856">
    <property type="entry name" value="Rad51"/>
    <property type="match status" value="1"/>
</dbReference>
<keyword evidence="14" id="KW-1185">Reference proteome</keyword>
<dbReference type="InterPro" id="IPR011938">
    <property type="entry name" value="DNA_recomb/repair_RadA"/>
</dbReference>
<dbReference type="InterPro" id="IPR020587">
    <property type="entry name" value="RecA_monomer-monomer_interface"/>
</dbReference>
<dbReference type="Pfam" id="PF08423">
    <property type="entry name" value="Rad51"/>
    <property type="match status" value="1"/>
</dbReference>
<evidence type="ECO:0000256" key="6">
    <source>
        <dbReference type="ARBA" id="ARBA00023125"/>
    </source>
</evidence>